<dbReference type="GO" id="GO:0046900">
    <property type="term" value="P:tetrahydrofolylpolyglutamate metabolic process"/>
    <property type="evidence" value="ECO:0007669"/>
    <property type="project" value="TreeGrafter"/>
</dbReference>
<comment type="similarity">
    <text evidence="2">Belongs to the peptidase C26 family.</text>
</comment>
<dbReference type="Gene3D" id="3.40.50.880">
    <property type="match status" value="1"/>
</dbReference>
<evidence type="ECO:0000256" key="6">
    <source>
        <dbReference type="ARBA" id="ARBA00022801"/>
    </source>
</evidence>
<dbReference type="InterPro" id="IPR011697">
    <property type="entry name" value="Peptidase_C26"/>
</dbReference>
<evidence type="ECO:0000256" key="7">
    <source>
        <dbReference type="PIRSR" id="PIRSR615527-1"/>
    </source>
</evidence>
<protein>
    <recommendedName>
        <fullName evidence="3 8">folate gamma-glutamyl hydrolase</fullName>
        <ecNumber evidence="3 8">3.4.19.9</ecNumber>
    </recommendedName>
</protein>
<reference evidence="9" key="1">
    <citation type="submission" date="2023-07" db="EMBL/GenBank/DDBJ databases">
        <authorList>
            <consortium name="AG Swart"/>
            <person name="Singh M."/>
            <person name="Singh A."/>
            <person name="Seah K."/>
            <person name="Emmerich C."/>
        </authorList>
    </citation>
    <scope>NUCLEOTIDE SEQUENCE</scope>
    <source>
        <strain evidence="9">DP1</strain>
    </source>
</reference>
<accession>A0AAD1UTC1</accession>
<dbReference type="PROSITE" id="PS51273">
    <property type="entry name" value="GATASE_TYPE_1"/>
    <property type="match status" value="1"/>
</dbReference>
<dbReference type="PANTHER" id="PTHR11315:SF0">
    <property type="entry name" value="FOLATE GAMMA-GLUTAMYL HYDROLASE"/>
    <property type="match status" value="1"/>
</dbReference>
<dbReference type="EC" id="3.4.19.9" evidence="3 8"/>
<keyword evidence="4" id="KW-0964">Secreted</keyword>
<evidence type="ECO:0000256" key="3">
    <source>
        <dbReference type="ARBA" id="ARBA00012886"/>
    </source>
</evidence>
<name>A0AAD1UTC1_EUPCR</name>
<comment type="catalytic activity">
    <reaction evidence="8">
        <text>(6S)-5,6,7,8-tetrahydrofolyl-(gamma-L-Glu)(n) + (n-1) H2O = (6S)-5,6,7,8-tetrahydrofolate + (n-1) L-glutamate</text>
        <dbReference type="Rhea" id="RHEA:56784"/>
        <dbReference type="Rhea" id="RHEA-COMP:14738"/>
        <dbReference type="ChEBI" id="CHEBI:15377"/>
        <dbReference type="ChEBI" id="CHEBI:29985"/>
        <dbReference type="ChEBI" id="CHEBI:57453"/>
        <dbReference type="ChEBI" id="CHEBI:141005"/>
        <dbReference type="EC" id="3.4.19.9"/>
    </reaction>
</comment>
<dbReference type="PANTHER" id="PTHR11315">
    <property type="entry name" value="PROTEASE FAMILY C26 GAMMA-GLUTAMYL HYDROLASE"/>
    <property type="match status" value="1"/>
</dbReference>
<evidence type="ECO:0000256" key="8">
    <source>
        <dbReference type="PROSITE-ProRule" id="PRU00607"/>
    </source>
</evidence>
<organism evidence="9 10">
    <name type="scientific">Euplotes crassus</name>
    <dbReference type="NCBI Taxonomy" id="5936"/>
    <lineage>
        <taxon>Eukaryota</taxon>
        <taxon>Sar</taxon>
        <taxon>Alveolata</taxon>
        <taxon>Ciliophora</taxon>
        <taxon>Intramacronucleata</taxon>
        <taxon>Spirotrichea</taxon>
        <taxon>Hypotrichia</taxon>
        <taxon>Euplotida</taxon>
        <taxon>Euplotidae</taxon>
        <taxon>Moneuplotes</taxon>
    </lineage>
</organism>
<dbReference type="GO" id="GO:0034722">
    <property type="term" value="F:gamma-glutamyl-peptidase activity"/>
    <property type="evidence" value="ECO:0007669"/>
    <property type="project" value="UniProtKB-UniRule"/>
</dbReference>
<dbReference type="GO" id="GO:0005773">
    <property type="term" value="C:vacuole"/>
    <property type="evidence" value="ECO:0007669"/>
    <property type="project" value="TreeGrafter"/>
</dbReference>
<proteinExistence type="inferred from homology"/>
<keyword evidence="5" id="KW-0732">Signal</keyword>
<evidence type="ECO:0000313" key="10">
    <source>
        <dbReference type="Proteomes" id="UP001295684"/>
    </source>
</evidence>
<evidence type="ECO:0000256" key="2">
    <source>
        <dbReference type="ARBA" id="ARBA00011083"/>
    </source>
</evidence>
<evidence type="ECO:0000256" key="5">
    <source>
        <dbReference type="ARBA" id="ARBA00022729"/>
    </source>
</evidence>
<evidence type="ECO:0000256" key="4">
    <source>
        <dbReference type="ARBA" id="ARBA00022525"/>
    </source>
</evidence>
<feature type="active site" description="Proton donor" evidence="7">
    <location>
        <position position="275"/>
    </location>
</feature>
<dbReference type="SUPFAM" id="SSF52317">
    <property type="entry name" value="Class I glutamine amidotransferase-like"/>
    <property type="match status" value="1"/>
</dbReference>
<comment type="caution">
    <text evidence="9">The sequence shown here is derived from an EMBL/GenBank/DDBJ whole genome shotgun (WGS) entry which is preliminary data.</text>
</comment>
<sequence length="352" mass="40178">MALVLLLTTECQSRYAGVSSFESEVIKEFDNILTIEPTIKRLLDLKPTIEEIRSSNQVNERPVIGIFTQPYNDTSDYIMAAYVKFVEASGARAIPIVWRDSDEDILKLVPKMNGVLFPGGGTSLKNKDGSLTEYSRKGELVLNKVKELNDQGIYYPILAICLGFQEVSQIEAPYVDTLETYYFDADDISNNVTLKSTISESKLFNEMPQHLITAIEQENITYNHHHDGVLPSAWNNHAELRDAYHLLGVSYDEKDIEYVAFVESKNYPIWGLQFHPEKNIFIWKPDLHVPHSPTAIELSQFLSNFFIREARKNFNQFDSDQDAFDHMIEHIAVDLTTAAAQDIYVFDINNHS</sequence>
<dbReference type="GO" id="GO:0005576">
    <property type="term" value="C:extracellular region"/>
    <property type="evidence" value="ECO:0007669"/>
    <property type="project" value="UniProtKB-SubCell"/>
</dbReference>
<dbReference type="InterPro" id="IPR015527">
    <property type="entry name" value="Pept_C26_g-glut_hydrolase"/>
</dbReference>
<evidence type="ECO:0000313" key="9">
    <source>
        <dbReference type="EMBL" id="CAI2371025.1"/>
    </source>
</evidence>
<dbReference type="AlphaFoldDB" id="A0AAD1UTC1"/>
<dbReference type="Proteomes" id="UP001295684">
    <property type="component" value="Unassembled WGS sequence"/>
</dbReference>
<dbReference type="PROSITE" id="PS51275">
    <property type="entry name" value="PEPTIDASE_C26_GGH"/>
    <property type="match status" value="1"/>
</dbReference>
<evidence type="ECO:0000256" key="1">
    <source>
        <dbReference type="ARBA" id="ARBA00004239"/>
    </source>
</evidence>
<keyword evidence="6 8" id="KW-0378">Hydrolase</keyword>
<feature type="active site" evidence="8">
    <location>
        <position position="275"/>
    </location>
</feature>
<comment type="subcellular location">
    <subcellularLocation>
        <location evidence="1">Secreted</location>
        <location evidence="1">Extracellular space</location>
    </subcellularLocation>
</comment>
<feature type="active site" description="Nucleophile" evidence="7 8">
    <location>
        <position position="161"/>
    </location>
</feature>
<gene>
    <name evidence="9" type="ORF">ECRASSUSDP1_LOCUS12345</name>
</gene>
<dbReference type="EMBL" id="CAMPGE010012244">
    <property type="protein sequence ID" value="CAI2371025.1"/>
    <property type="molecule type" value="Genomic_DNA"/>
</dbReference>
<dbReference type="InterPro" id="IPR029062">
    <property type="entry name" value="Class_I_gatase-like"/>
</dbReference>
<dbReference type="Pfam" id="PF07722">
    <property type="entry name" value="Peptidase_C26"/>
    <property type="match status" value="1"/>
</dbReference>
<keyword evidence="10" id="KW-1185">Reference proteome</keyword>